<name>A0A4R5V3G1_9RHOB</name>
<protein>
    <submittedName>
        <fullName evidence="2">DUF2125 domain-containing protein</fullName>
    </submittedName>
</protein>
<dbReference type="RefSeq" id="WP_133360110.1">
    <property type="nucleotide sequence ID" value="NZ_SMUV01000067.1"/>
</dbReference>
<reference evidence="2 3" key="1">
    <citation type="submission" date="2019-03" db="EMBL/GenBank/DDBJ databases">
        <title>Ruegeria lutea sp. nov., a novel strain, isolated from marine sediment, the Masan Bay, South Korea.</title>
        <authorList>
            <person name="Kim J."/>
            <person name="Kim D.-Y."/>
            <person name="Lee S.-S."/>
        </authorList>
    </citation>
    <scope>NUCLEOTIDE SEQUENCE [LARGE SCALE GENOMIC DNA]</scope>
    <source>
        <strain evidence="2 3">318-1</strain>
    </source>
</reference>
<organism evidence="2 3">
    <name type="scientific">Antarcticimicrobium luteum</name>
    <dbReference type="NCBI Taxonomy" id="2547397"/>
    <lineage>
        <taxon>Bacteria</taxon>
        <taxon>Pseudomonadati</taxon>
        <taxon>Pseudomonadota</taxon>
        <taxon>Alphaproteobacteria</taxon>
        <taxon>Rhodobacterales</taxon>
        <taxon>Paracoccaceae</taxon>
        <taxon>Antarcticimicrobium</taxon>
    </lineage>
</organism>
<keyword evidence="1" id="KW-0732">Signal</keyword>
<dbReference type="AlphaFoldDB" id="A0A4R5V3G1"/>
<dbReference type="OrthoDB" id="7791409at2"/>
<evidence type="ECO:0000256" key="1">
    <source>
        <dbReference type="SAM" id="SignalP"/>
    </source>
</evidence>
<evidence type="ECO:0000313" key="2">
    <source>
        <dbReference type="EMBL" id="TDK46211.1"/>
    </source>
</evidence>
<dbReference type="Proteomes" id="UP000295301">
    <property type="component" value="Unassembled WGS sequence"/>
</dbReference>
<evidence type="ECO:0000313" key="3">
    <source>
        <dbReference type="Proteomes" id="UP000295301"/>
    </source>
</evidence>
<accession>A0A4R5V3G1</accession>
<feature type="chain" id="PRO_5020414216" evidence="1">
    <location>
        <begin position="25"/>
        <end position="507"/>
    </location>
</feature>
<sequence>MMAYLSRGSALALILSCAANGALADLAAQDVWSDWRGYLSAAGYQITASESMSGGTLTVSDLSMALQMPEDQGTVSILLDRLEFTENGDGTVNVVMPARMPLTFDVTDGTDQVTAVIGLTQTGAAMVVSGAPDDMTYNYTAARIAVALDTLTVEGDLLPPEVLRMTASLSNVISSTRMRLTDMRNYEQDMKAADVSYDMAFDDPESEDAATFRGSMQKLGFEGSGTMPLQMDATDLPQMLKAGFGFDGTFTYAAGNGDMSGTGDGEAFAVTSTSEGGMASVAMDAAHLAYEVSQNQSRITMETAELPFPIAIAMQKAAFALDIPVASSEAQQPFAFGLTIADFTMPEQLWGIFDPGAILPRDPATIIVDLSGKVRLLADLLDPAIAETIEGSDTPPGELHALTINALRVSAAGAELTGSGDFTFDNSDMESFDGIPAPSGTASLALSGANGLIDRLIQMGLMSDEDATGARMMMSMVAVPGDGPDTLNSEIVINDQGQILANGQRLK</sequence>
<gene>
    <name evidence="2" type="ORF">E1832_12535</name>
</gene>
<feature type="signal peptide" evidence="1">
    <location>
        <begin position="1"/>
        <end position="24"/>
    </location>
</feature>
<dbReference type="InterPro" id="IPR018666">
    <property type="entry name" value="DUF2125"/>
</dbReference>
<dbReference type="EMBL" id="SMUV01000067">
    <property type="protein sequence ID" value="TDK46211.1"/>
    <property type="molecule type" value="Genomic_DNA"/>
</dbReference>
<keyword evidence="3" id="KW-1185">Reference proteome</keyword>
<comment type="caution">
    <text evidence="2">The sequence shown here is derived from an EMBL/GenBank/DDBJ whole genome shotgun (WGS) entry which is preliminary data.</text>
</comment>
<proteinExistence type="predicted"/>
<dbReference type="Pfam" id="PF09898">
    <property type="entry name" value="DUF2125"/>
    <property type="match status" value="1"/>
</dbReference>